<dbReference type="GO" id="GO:0016020">
    <property type="term" value="C:membrane"/>
    <property type="evidence" value="ECO:0007669"/>
    <property type="project" value="UniProtKB-SubCell"/>
</dbReference>
<feature type="transmembrane region" description="Helical" evidence="6">
    <location>
        <begin position="37"/>
        <end position="56"/>
    </location>
</feature>
<comment type="caution">
    <text evidence="7">The sequence shown here is derived from an EMBL/GenBank/DDBJ whole genome shotgun (WGS) entry which is preliminary data.</text>
</comment>
<dbReference type="GO" id="GO:0005783">
    <property type="term" value="C:endoplasmic reticulum"/>
    <property type="evidence" value="ECO:0007669"/>
    <property type="project" value="TreeGrafter"/>
</dbReference>
<dbReference type="InterPro" id="IPR005344">
    <property type="entry name" value="TMEM33/Pom33"/>
</dbReference>
<evidence type="ECO:0000256" key="5">
    <source>
        <dbReference type="ARBA" id="ARBA00023136"/>
    </source>
</evidence>
<reference evidence="7" key="1">
    <citation type="journal article" date="2022" name="DNA Res.">
        <title>Genome analysis of five recently described species of the CUG-Ser clade uncovers Candida theae as a new hybrid lineage with pathogenic potential in the Candida parapsilosis species complex.</title>
        <authorList>
            <person name="Mixao V."/>
            <person name="Del Olmo V."/>
            <person name="Hegedusova E."/>
            <person name="Saus E."/>
            <person name="Pryszcz L."/>
            <person name="Cillingova A."/>
            <person name="Nosek J."/>
            <person name="Gabaldon T."/>
        </authorList>
    </citation>
    <scope>NUCLEOTIDE SEQUENCE</scope>
    <source>
        <strain evidence="7">CBS 10844</strain>
    </source>
</reference>
<evidence type="ECO:0000256" key="3">
    <source>
        <dbReference type="ARBA" id="ARBA00022692"/>
    </source>
</evidence>
<dbReference type="PANTHER" id="PTHR12703">
    <property type="entry name" value="TRANSMEMBRANE PROTEIN 33"/>
    <property type="match status" value="1"/>
</dbReference>
<name>A0AAI9T2J7_9ASCO</name>
<dbReference type="Proteomes" id="UP001202479">
    <property type="component" value="Unassembled WGS sequence"/>
</dbReference>
<feature type="transmembrane region" description="Helical" evidence="6">
    <location>
        <begin position="68"/>
        <end position="88"/>
    </location>
</feature>
<dbReference type="RefSeq" id="XP_049182810.1">
    <property type="nucleotide sequence ID" value="XM_049322662.1"/>
</dbReference>
<proteinExistence type="inferred from homology"/>
<gene>
    <name evidence="7" type="ORF">KGF56_000153</name>
</gene>
<protein>
    <submittedName>
        <fullName evidence="7">POM33</fullName>
    </submittedName>
</protein>
<dbReference type="GeneID" id="73377770"/>
<evidence type="ECO:0000313" key="8">
    <source>
        <dbReference type="Proteomes" id="UP001202479"/>
    </source>
</evidence>
<feature type="transmembrane region" description="Helical" evidence="6">
    <location>
        <begin position="127"/>
        <end position="149"/>
    </location>
</feature>
<accession>A0AAI9T2J7</accession>
<evidence type="ECO:0000313" key="7">
    <source>
        <dbReference type="EMBL" id="KAI3407065.1"/>
    </source>
</evidence>
<keyword evidence="4 6" id="KW-1133">Transmembrane helix</keyword>
<keyword evidence="3 6" id="KW-0812">Transmembrane</keyword>
<dbReference type="AlphaFoldDB" id="A0AAI9T2J7"/>
<feature type="transmembrane region" description="Helical" evidence="6">
    <location>
        <begin position="169"/>
        <end position="186"/>
    </location>
</feature>
<keyword evidence="5 6" id="KW-0472">Membrane</keyword>
<dbReference type="GO" id="GO:0061024">
    <property type="term" value="P:membrane organization"/>
    <property type="evidence" value="ECO:0007669"/>
    <property type="project" value="TreeGrafter"/>
</dbReference>
<comment type="similarity">
    <text evidence="2">Belongs to the PER33/POM33 family.</text>
</comment>
<dbReference type="EMBL" id="JAHUZD010000018">
    <property type="protein sequence ID" value="KAI3407065.1"/>
    <property type="molecule type" value="Genomic_DNA"/>
</dbReference>
<evidence type="ECO:0000256" key="2">
    <source>
        <dbReference type="ARBA" id="ARBA00007322"/>
    </source>
</evidence>
<dbReference type="InterPro" id="IPR051645">
    <property type="entry name" value="PER33/POM33_regulator"/>
</dbReference>
<sequence>MTAEPSTESSASASSSPAPAIKFEKGKLLQTVQTTQFAWFVGNVLTILGFLLYSLTYLDFFPSFYKPFYFITLIGVLISFGILIFQLIQTNGFRFTLLIKDDNTHYLLLGGFLLFLRPYVWITLIPYFVFSIFHVLAYTSGNLLPIFGLEKSIISKYITSFVSANNAKSIQVASGIELITLIWLLIRMFTFRKRSLSPVLVYLVFTKKRYEVSPFTRNYLKVIKNAIDQFVNDLNQPIIKEGWSHIQKVFAVIDSYKLVNDYTLEKAE</sequence>
<keyword evidence="8" id="KW-1185">Reference proteome</keyword>
<organism evidence="7 8">
    <name type="scientific">Candida oxycetoniae</name>
    <dbReference type="NCBI Taxonomy" id="497107"/>
    <lineage>
        <taxon>Eukaryota</taxon>
        <taxon>Fungi</taxon>
        <taxon>Dikarya</taxon>
        <taxon>Ascomycota</taxon>
        <taxon>Saccharomycotina</taxon>
        <taxon>Pichiomycetes</taxon>
        <taxon>Debaryomycetaceae</taxon>
        <taxon>Candida/Lodderomyces clade</taxon>
        <taxon>Candida</taxon>
    </lineage>
</organism>
<dbReference type="GO" id="GO:0071786">
    <property type="term" value="P:endoplasmic reticulum tubular network organization"/>
    <property type="evidence" value="ECO:0007669"/>
    <property type="project" value="TreeGrafter"/>
</dbReference>
<dbReference type="PANTHER" id="PTHR12703:SF4">
    <property type="entry name" value="TRANSMEMBRANE PROTEIN 33"/>
    <property type="match status" value="1"/>
</dbReference>
<evidence type="ECO:0000256" key="1">
    <source>
        <dbReference type="ARBA" id="ARBA00004141"/>
    </source>
</evidence>
<comment type="subcellular location">
    <subcellularLocation>
        <location evidence="1">Membrane</location>
        <topology evidence="1">Multi-pass membrane protein</topology>
    </subcellularLocation>
</comment>
<evidence type="ECO:0000256" key="6">
    <source>
        <dbReference type="SAM" id="Phobius"/>
    </source>
</evidence>
<dbReference type="Pfam" id="PF03661">
    <property type="entry name" value="TMEM33_Pom33"/>
    <property type="match status" value="1"/>
</dbReference>
<evidence type="ECO:0000256" key="4">
    <source>
        <dbReference type="ARBA" id="ARBA00022989"/>
    </source>
</evidence>
<feature type="transmembrane region" description="Helical" evidence="6">
    <location>
        <begin position="103"/>
        <end position="120"/>
    </location>
</feature>